<dbReference type="InParanoid" id="A0A1Y1ZBH3"/>
<proteinExistence type="predicted"/>
<comment type="caution">
    <text evidence="3">The sequence shown here is derived from an EMBL/GenBank/DDBJ whole genome shotgun (WGS) entry which is preliminary data.</text>
</comment>
<dbReference type="Proteomes" id="UP000193498">
    <property type="component" value="Unassembled WGS sequence"/>
</dbReference>
<reference evidence="3 4" key="1">
    <citation type="submission" date="2016-07" db="EMBL/GenBank/DDBJ databases">
        <title>Pervasive Adenine N6-methylation of Active Genes in Fungi.</title>
        <authorList>
            <consortium name="DOE Joint Genome Institute"/>
            <person name="Mondo S.J."/>
            <person name="Dannebaum R.O."/>
            <person name="Kuo R.C."/>
            <person name="Labutti K."/>
            <person name="Haridas S."/>
            <person name="Kuo A."/>
            <person name="Salamov A."/>
            <person name="Ahrendt S.R."/>
            <person name="Lipzen A."/>
            <person name="Sullivan W."/>
            <person name="Andreopoulos W.B."/>
            <person name="Clum A."/>
            <person name="Lindquist E."/>
            <person name="Daum C."/>
            <person name="Ramamoorthy G.K."/>
            <person name="Gryganskyi A."/>
            <person name="Culley D."/>
            <person name="Magnuson J.K."/>
            <person name="James T.Y."/>
            <person name="O'Malley M.A."/>
            <person name="Stajich J.E."/>
            <person name="Spatafora J.W."/>
            <person name="Visel A."/>
            <person name="Grigoriev I.V."/>
        </authorList>
    </citation>
    <scope>NUCLEOTIDE SEQUENCE [LARGE SCALE GENOMIC DNA]</scope>
    <source>
        <strain evidence="3 4">CBS 931.73</strain>
    </source>
</reference>
<accession>A0A1Y1ZBH3</accession>
<feature type="compositionally biased region" description="Acidic residues" evidence="1">
    <location>
        <begin position="355"/>
        <end position="365"/>
    </location>
</feature>
<dbReference type="EMBL" id="MCFE01000007">
    <property type="protein sequence ID" value="ORY07618.1"/>
    <property type="molecule type" value="Genomic_DNA"/>
</dbReference>
<evidence type="ECO:0000256" key="1">
    <source>
        <dbReference type="SAM" id="MobiDB-lite"/>
    </source>
</evidence>
<dbReference type="InterPro" id="IPR001849">
    <property type="entry name" value="PH_domain"/>
</dbReference>
<dbReference type="Gene3D" id="2.30.29.30">
    <property type="entry name" value="Pleckstrin-homology domain (PH domain)/Phosphotyrosine-binding domain (PTB)"/>
    <property type="match status" value="1"/>
</dbReference>
<evidence type="ECO:0000313" key="4">
    <source>
        <dbReference type="Proteomes" id="UP000193498"/>
    </source>
</evidence>
<evidence type="ECO:0000313" key="3">
    <source>
        <dbReference type="EMBL" id="ORY07618.1"/>
    </source>
</evidence>
<dbReference type="SMART" id="SM00233">
    <property type="entry name" value="PH"/>
    <property type="match status" value="1"/>
</dbReference>
<organism evidence="3 4">
    <name type="scientific">Basidiobolus meristosporus CBS 931.73</name>
    <dbReference type="NCBI Taxonomy" id="1314790"/>
    <lineage>
        <taxon>Eukaryota</taxon>
        <taxon>Fungi</taxon>
        <taxon>Fungi incertae sedis</taxon>
        <taxon>Zoopagomycota</taxon>
        <taxon>Entomophthoromycotina</taxon>
        <taxon>Basidiobolomycetes</taxon>
        <taxon>Basidiobolales</taxon>
        <taxon>Basidiobolaceae</taxon>
        <taxon>Basidiobolus</taxon>
    </lineage>
</organism>
<dbReference type="PROSITE" id="PS50003">
    <property type="entry name" value="PH_DOMAIN"/>
    <property type="match status" value="1"/>
</dbReference>
<name>A0A1Y1ZBH3_9FUNG</name>
<keyword evidence="4" id="KW-1185">Reference proteome</keyword>
<protein>
    <recommendedName>
        <fullName evidence="2">PH domain-containing protein</fullName>
    </recommendedName>
</protein>
<dbReference type="InterPro" id="IPR011993">
    <property type="entry name" value="PH-like_dom_sf"/>
</dbReference>
<feature type="domain" description="PH" evidence="2">
    <location>
        <begin position="126"/>
        <end position="224"/>
    </location>
</feature>
<dbReference type="AlphaFoldDB" id="A0A1Y1ZBH3"/>
<feature type="region of interest" description="Disordered" evidence="1">
    <location>
        <begin position="322"/>
        <end position="370"/>
    </location>
</feature>
<gene>
    <name evidence="3" type="ORF">K493DRAFT_343962</name>
</gene>
<evidence type="ECO:0000259" key="2">
    <source>
        <dbReference type="PROSITE" id="PS50003"/>
    </source>
</evidence>
<dbReference type="SUPFAM" id="SSF50729">
    <property type="entry name" value="PH domain-like"/>
    <property type="match status" value="1"/>
</dbReference>
<sequence>MTDLSWLRVSFLEQGQREPTAFHVQIVGASKVTCVRCSQNMFVGPQPFKNMRCTSCGMQFLTPLHASYACDTHKPTVTEDFKFERPLDIGAFLYHYGTMLEASYSRIGFVYYKDKAINSSLIQRPNRKIRGDLKFLGNGWVKALAVLSHHTLRFFDLPTDIGFERHQKLLGEVQLEDVQVGTMSEYKGRRFILVLSKESSSVLIQTGSEALQNWWKDCLVESYESHQDPSPFDATLENDSHTLRTKKDRNFKSRTMRSLKNVHLLTKSSSRLLDRSMKMNNILFDNVPIATFQSNNHPFFSMNSHESLHCFSDLTKTPDIDDSFSSGTELTLDSSPSSDGEDSSSLDPGSRNSQEYEESQSEAAEEYGCGRGSSWEELINAFPLPPVR</sequence>